<dbReference type="InterPro" id="IPR006047">
    <property type="entry name" value="GH13_cat_dom"/>
</dbReference>
<dbReference type="CDD" id="cd11344">
    <property type="entry name" value="AmyAc_GlgE_like"/>
    <property type="match status" value="1"/>
</dbReference>
<dbReference type="Gene3D" id="1.20.58.80">
    <property type="entry name" value="Phosphotransferase system, lactose/cellobiose-type IIA subunit"/>
    <property type="match status" value="1"/>
</dbReference>
<dbReference type="InterPro" id="IPR021828">
    <property type="entry name" value="GlgE_dom_N/S"/>
</dbReference>
<proteinExistence type="inferred from homology"/>
<dbReference type="EMBL" id="CAEZSH010000013">
    <property type="protein sequence ID" value="CAB4532665.1"/>
    <property type="molecule type" value="Genomic_DNA"/>
</dbReference>
<dbReference type="InterPro" id="IPR013783">
    <property type="entry name" value="Ig-like_fold"/>
</dbReference>
<dbReference type="InterPro" id="IPR049171">
    <property type="entry name" value="GLGE_C"/>
</dbReference>
<comment type="catalytic activity">
    <reaction evidence="6">
        <text>alpha-maltose 1-phosphate + [(1-&gt;4)-alpha-D-glucosyl](n) = [(1-&gt;4)-alpha-D-glucosyl](n+2) + phosphate</text>
        <dbReference type="Rhea" id="RHEA:42692"/>
        <dbReference type="Rhea" id="RHEA-COMP:9584"/>
        <dbReference type="Rhea" id="RHEA-COMP:10183"/>
        <dbReference type="ChEBI" id="CHEBI:15444"/>
        <dbReference type="ChEBI" id="CHEBI:43474"/>
        <dbReference type="ChEBI" id="CHEBI:63576"/>
        <dbReference type="EC" id="2.4.99.16"/>
    </reaction>
</comment>
<dbReference type="GO" id="GO:0016757">
    <property type="term" value="F:glycosyltransferase activity"/>
    <property type="evidence" value="ECO:0007669"/>
    <property type="project" value="UniProtKB-KW"/>
</dbReference>
<dbReference type="Gene3D" id="3.20.20.80">
    <property type="entry name" value="Glycosidases"/>
    <property type="match status" value="1"/>
</dbReference>
<evidence type="ECO:0000313" key="8">
    <source>
        <dbReference type="EMBL" id="CAB4532665.1"/>
    </source>
</evidence>
<dbReference type="SMART" id="SM00642">
    <property type="entry name" value="Aamy"/>
    <property type="match status" value="1"/>
</dbReference>
<dbReference type="InterPro" id="IPR017853">
    <property type="entry name" value="GH"/>
</dbReference>
<evidence type="ECO:0000256" key="3">
    <source>
        <dbReference type="ARBA" id="ARBA00022676"/>
    </source>
</evidence>
<dbReference type="Pfam" id="PF21702">
    <property type="entry name" value="GLGE_C"/>
    <property type="match status" value="1"/>
</dbReference>
<dbReference type="PANTHER" id="PTHR47786:SF2">
    <property type="entry name" value="GLYCOSYL HYDROLASE FAMILY 13 CATALYTIC DOMAIN-CONTAINING PROTEIN"/>
    <property type="match status" value="1"/>
</dbReference>
<dbReference type="InterPro" id="IPR013780">
    <property type="entry name" value="Glyco_hydro_b"/>
</dbReference>
<keyword evidence="5" id="KW-0119">Carbohydrate metabolism</keyword>
<organism evidence="8">
    <name type="scientific">freshwater metagenome</name>
    <dbReference type="NCBI Taxonomy" id="449393"/>
    <lineage>
        <taxon>unclassified sequences</taxon>
        <taxon>metagenomes</taxon>
        <taxon>ecological metagenomes</taxon>
    </lineage>
</organism>
<evidence type="ECO:0000256" key="2">
    <source>
        <dbReference type="ARBA" id="ARBA00012603"/>
    </source>
</evidence>
<dbReference type="Pfam" id="PF11896">
    <property type="entry name" value="GlgE_dom_N_S"/>
    <property type="match status" value="1"/>
</dbReference>
<reference evidence="8" key="1">
    <citation type="submission" date="2020-05" db="EMBL/GenBank/DDBJ databases">
        <authorList>
            <person name="Chiriac C."/>
            <person name="Salcher M."/>
            <person name="Ghai R."/>
            <person name="Kavagutti S V."/>
        </authorList>
    </citation>
    <scope>NUCLEOTIDE SEQUENCE</scope>
</reference>
<comment type="subunit">
    <text evidence="1">Homodimer.</text>
</comment>
<dbReference type="SUPFAM" id="SSF51445">
    <property type="entry name" value="(Trans)glycosidases"/>
    <property type="match status" value="1"/>
</dbReference>
<accession>A0A6J6B1J7</accession>
<evidence type="ECO:0000256" key="6">
    <source>
        <dbReference type="ARBA" id="ARBA00048735"/>
    </source>
</evidence>
<evidence type="ECO:0000259" key="7">
    <source>
        <dbReference type="SMART" id="SM00642"/>
    </source>
</evidence>
<dbReference type="PANTHER" id="PTHR47786">
    <property type="entry name" value="ALPHA-1,4-GLUCAN:MALTOSE-1-PHOSPHATE MALTOSYLTRANSFERASE"/>
    <property type="match status" value="1"/>
</dbReference>
<keyword evidence="4" id="KW-0808">Transferase</keyword>
<keyword evidence="3" id="KW-0328">Glycosyltransferase</keyword>
<dbReference type="InterPro" id="IPR026585">
    <property type="entry name" value="GlgE"/>
</dbReference>
<gene>
    <name evidence="8" type="ORF">UFOPK1410_00214</name>
</gene>
<dbReference type="GO" id="GO:0005975">
    <property type="term" value="P:carbohydrate metabolic process"/>
    <property type="evidence" value="ECO:0007669"/>
    <property type="project" value="InterPro"/>
</dbReference>
<evidence type="ECO:0000256" key="5">
    <source>
        <dbReference type="ARBA" id="ARBA00023277"/>
    </source>
</evidence>
<name>A0A6J6B1J7_9ZZZZ</name>
<sequence>MTSEISYRHNNPIGRLPILNVEPTVEAGRWAAKAFVGEVIPFSAVSFREGHDALGVELLLTNPKGDLTIKRMHAGAAGTDSWHTAVQLEDQGQWKFQIRAFSDEYETWHHNTEVKLAAGVDEELMMLEGVALFTRAAAEKDRKKANAKELVQAAEVLADQSHSPSARFAAALNVKLLKAIAEHPVRALETLSETYEINCERTLAGAGAWYEFFPRSEGAKYDSKTKTWKPGTFKTATKSLARVAEMGFDVLYLPPVHPIGEAFRKGPNNSLNAVGQDPGSPWAIGSTAGGHDTIHPDLGTEKDFAAFVKAAGALGIEIAMDLAVQASPDHPWVQTNPEWFTTRADGSIAYAENPPKKYQDIYPVNFDNDREGIYQEILRVVKHWISLGVKIFRVDNPHTKPVNFWEWLIAEINAEHPDVIFLAEAFTRPAMMHTLGKVGFQQSYTYFTWRNTPADLRDYLLELSRETASYFRPNFWVSTPDILTQYLQYGGRPGHKIRAALAAMSTPSWGLYAGYELVESVARPGAEEHIDSEKYEYKVRDWDAAEQSGRSIASYVAKLNHIRRDHPSLGQLRNIEFHHSDDGAFLVFSKHISAEHSFTGEADTILVVVNTDPHAVRETTVRLDLTKLGLPAEANFEVQDLINGERYHWSSNNFVRLDAFDEPAHILHVVRTKKK</sequence>
<dbReference type="EC" id="2.4.99.16" evidence="2"/>
<evidence type="ECO:0000256" key="4">
    <source>
        <dbReference type="ARBA" id="ARBA00022679"/>
    </source>
</evidence>
<feature type="domain" description="Glycosyl hydrolase family 13 catalytic" evidence="7">
    <location>
        <begin position="207"/>
        <end position="546"/>
    </location>
</feature>
<dbReference type="GO" id="GO:0004553">
    <property type="term" value="F:hydrolase activity, hydrolyzing O-glycosyl compounds"/>
    <property type="evidence" value="ECO:0007669"/>
    <property type="project" value="InterPro"/>
</dbReference>
<dbReference type="AlphaFoldDB" id="A0A6J6B1J7"/>
<dbReference type="Gene3D" id="2.60.40.1180">
    <property type="entry name" value="Golgi alpha-mannosidase II"/>
    <property type="match status" value="1"/>
</dbReference>
<evidence type="ECO:0000256" key="1">
    <source>
        <dbReference type="ARBA" id="ARBA00011738"/>
    </source>
</evidence>
<dbReference type="Gene3D" id="2.60.40.10">
    <property type="entry name" value="Immunoglobulins"/>
    <property type="match status" value="1"/>
</dbReference>
<protein>
    <recommendedName>
        <fullName evidence="2">starch synthase (maltosyl-transferring)</fullName>
        <ecNumber evidence="2">2.4.99.16</ecNumber>
    </recommendedName>
</protein>
<dbReference type="HAMAP" id="MF_02124">
    <property type="entry name" value="GlgE"/>
    <property type="match status" value="1"/>
</dbReference>